<comment type="similarity">
    <text evidence="1">Belongs to the bacterial ribosomal protein bL27 family.</text>
</comment>
<evidence type="ECO:0008006" key="6">
    <source>
        <dbReference type="Google" id="ProtNLM"/>
    </source>
</evidence>
<dbReference type="GO" id="GO:1990904">
    <property type="term" value="C:ribonucleoprotein complex"/>
    <property type="evidence" value="ECO:0007669"/>
    <property type="project" value="UniProtKB-KW"/>
</dbReference>
<dbReference type="PRINTS" id="PR00063">
    <property type="entry name" value="RIBOSOMALL27"/>
</dbReference>
<accession>A0A6A5C8M0</accession>
<dbReference type="VEuPathDB" id="AmoebaDB:NF0036760"/>
<proteinExistence type="inferred from homology"/>
<reference evidence="4 5" key="1">
    <citation type="journal article" date="2019" name="Sci. Rep.">
        <title>Nanopore sequencing improves the draft genome of the human pathogenic amoeba Naegleria fowleri.</title>
        <authorList>
            <person name="Liechti N."/>
            <person name="Schurch N."/>
            <person name="Bruggmann R."/>
            <person name="Wittwer M."/>
        </authorList>
    </citation>
    <scope>NUCLEOTIDE SEQUENCE [LARGE SCALE GENOMIC DNA]</scope>
    <source>
        <strain evidence="4 5">ATCC 30894</strain>
    </source>
</reference>
<dbReference type="PROSITE" id="PS00831">
    <property type="entry name" value="RIBOSOMAL_L27"/>
    <property type="match status" value="1"/>
</dbReference>
<dbReference type="GO" id="GO:0005840">
    <property type="term" value="C:ribosome"/>
    <property type="evidence" value="ECO:0007669"/>
    <property type="project" value="UniProtKB-KW"/>
</dbReference>
<name>A0A6A5C8M0_NAEFO</name>
<dbReference type="PANTHER" id="PTHR15893">
    <property type="entry name" value="RIBOSOMAL PROTEIN L27"/>
    <property type="match status" value="1"/>
</dbReference>
<dbReference type="InterPro" id="IPR018261">
    <property type="entry name" value="Ribosomal_bL27_CS"/>
</dbReference>
<dbReference type="InterPro" id="IPR001684">
    <property type="entry name" value="Ribosomal_bL27"/>
</dbReference>
<dbReference type="GO" id="GO:0003735">
    <property type="term" value="F:structural constituent of ribosome"/>
    <property type="evidence" value="ECO:0007669"/>
    <property type="project" value="InterPro"/>
</dbReference>
<organism evidence="4 5">
    <name type="scientific">Naegleria fowleri</name>
    <name type="common">Brain eating amoeba</name>
    <dbReference type="NCBI Taxonomy" id="5763"/>
    <lineage>
        <taxon>Eukaryota</taxon>
        <taxon>Discoba</taxon>
        <taxon>Heterolobosea</taxon>
        <taxon>Tetramitia</taxon>
        <taxon>Eutetramitia</taxon>
        <taxon>Vahlkampfiidae</taxon>
        <taxon>Naegleria</taxon>
    </lineage>
</organism>
<gene>
    <name evidence="4" type="ORF">FDP41_008021</name>
</gene>
<dbReference type="VEuPathDB" id="AmoebaDB:NfTy_004170"/>
<dbReference type="OrthoDB" id="1867012at2759"/>
<dbReference type="Pfam" id="PF01016">
    <property type="entry name" value="Ribosomal_L27"/>
    <property type="match status" value="1"/>
</dbReference>
<protein>
    <recommendedName>
        <fullName evidence="6">Ribosomal protein L27</fullName>
    </recommendedName>
</protein>
<dbReference type="AlphaFoldDB" id="A0A6A5C8M0"/>
<dbReference type="PANTHER" id="PTHR15893:SF0">
    <property type="entry name" value="LARGE RIBOSOMAL SUBUNIT PROTEIN BL27M"/>
    <property type="match status" value="1"/>
</dbReference>
<dbReference type="EMBL" id="VFQX01000004">
    <property type="protein sequence ID" value="KAF0984106.1"/>
    <property type="molecule type" value="Genomic_DNA"/>
</dbReference>
<dbReference type="VEuPathDB" id="AmoebaDB:FDP41_008021"/>
<evidence type="ECO:0000313" key="4">
    <source>
        <dbReference type="EMBL" id="KAF0984106.1"/>
    </source>
</evidence>
<dbReference type="RefSeq" id="XP_044568819.1">
    <property type="nucleotide sequence ID" value="XM_044711831.1"/>
</dbReference>
<dbReference type="OMA" id="ICEASQH"/>
<keyword evidence="3" id="KW-0687">Ribonucleoprotein</keyword>
<evidence type="ECO:0000256" key="2">
    <source>
        <dbReference type="ARBA" id="ARBA00022980"/>
    </source>
</evidence>
<keyword evidence="2" id="KW-0689">Ribosomal protein</keyword>
<dbReference type="GO" id="GO:0006412">
    <property type="term" value="P:translation"/>
    <property type="evidence" value="ECO:0007669"/>
    <property type="project" value="InterPro"/>
</dbReference>
<comment type="caution">
    <text evidence="4">The sequence shown here is derived from an EMBL/GenBank/DDBJ whole genome shotgun (WGS) entry which is preliminary data.</text>
</comment>
<evidence type="ECO:0000256" key="3">
    <source>
        <dbReference type="ARBA" id="ARBA00023274"/>
    </source>
</evidence>
<dbReference type="GeneID" id="68115239"/>
<dbReference type="NCBIfam" id="TIGR00062">
    <property type="entry name" value="L27"/>
    <property type="match status" value="1"/>
</dbReference>
<dbReference type="Gene3D" id="2.40.50.100">
    <property type="match status" value="1"/>
</dbReference>
<evidence type="ECO:0000256" key="1">
    <source>
        <dbReference type="ARBA" id="ARBA00010797"/>
    </source>
</evidence>
<dbReference type="Proteomes" id="UP000444721">
    <property type="component" value="Unassembled WGS sequence"/>
</dbReference>
<dbReference type="SUPFAM" id="SSF110324">
    <property type="entry name" value="Ribosomal L27 protein-like"/>
    <property type="match status" value="1"/>
</dbReference>
<sequence>MKKFISNSLFSSSAMMTAVMMSGKPSSHRMAAAAATSFLFSHPSSSSVQTTISSTITNCSSFLINSICEASQHQVRFASKKSGGSTQKTKDSHSKRLGLKRLQGQRVKAGEVLVRQRGNRYWPGYNVAQGKDYTLHAIRDGWVHFAYDEVYNRKYIVVAPRLADIEKQTQLQFHFEGEEPFVKDPIVRRKYGRNIANAEMTREEREKRREQQAITKDVLPVKRIPNTQVHRIPKIINYQVRYVEDTANFKCKSSLRTHRTMPISEPPRDSCL</sequence>
<keyword evidence="5" id="KW-1185">Reference proteome</keyword>
<evidence type="ECO:0000313" key="5">
    <source>
        <dbReference type="Proteomes" id="UP000444721"/>
    </source>
</evidence>